<evidence type="ECO:0000313" key="3">
    <source>
        <dbReference type="Proteomes" id="UP000178187"/>
    </source>
</evidence>
<accession>A0A1G1L360</accession>
<evidence type="ECO:0000313" key="2">
    <source>
        <dbReference type="EMBL" id="OGW99572.1"/>
    </source>
</evidence>
<protein>
    <submittedName>
        <fullName evidence="2">Uncharacterized protein</fullName>
    </submittedName>
</protein>
<keyword evidence="1" id="KW-0812">Transmembrane</keyword>
<keyword evidence="1" id="KW-0472">Membrane</keyword>
<dbReference type="EMBL" id="MHFR01000003">
    <property type="protein sequence ID" value="OGW99572.1"/>
    <property type="molecule type" value="Genomic_DNA"/>
</dbReference>
<name>A0A1G1L360_9BACT</name>
<reference evidence="2 3" key="1">
    <citation type="journal article" date="2016" name="Nat. Commun.">
        <title>Thousands of microbial genomes shed light on interconnected biogeochemical processes in an aquifer system.</title>
        <authorList>
            <person name="Anantharaman K."/>
            <person name="Brown C.T."/>
            <person name="Hug L.A."/>
            <person name="Sharon I."/>
            <person name="Castelle C.J."/>
            <person name="Probst A.J."/>
            <person name="Thomas B.C."/>
            <person name="Singh A."/>
            <person name="Wilkins M.J."/>
            <person name="Karaoz U."/>
            <person name="Brodie E.L."/>
            <person name="Williams K.H."/>
            <person name="Hubbard S.S."/>
            <person name="Banfield J.F."/>
        </authorList>
    </citation>
    <scope>NUCLEOTIDE SEQUENCE [LARGE SCALE GENOMIC DNA]</scope>
</reference>
<dbReference type="Proteomes" id="UP000178187">
    <property type="component" value="Unassembled WGS sequence"/>
</dbReference>
<gene>
    <name evidence="2" type="ORF">A3G33_05735</name>
</gene>
<feature type="transmembrane region" description="Helical" evidence="1">
    <location>
        <begin position="51"/>
        <end position="70"/>
    </location>
</feature>
<comment type="caution">
    <text evidence="2">The sequence shown here is derived from an EMBL/GenBank/DDBJ whole genome shotgun (WGS) entry which is preliminary data.</text>
</comment>
<proteinExistence type="predicted"/>
<sequence>MNLENRESIETKSKQKWYLKWWSVFALLFIFGPFALPALWKSRDFNIFWKWSITISVMGITVWIVWYTWVISKTVLDSFKAAGLY</sequence>
<keyword evidence="1" id="KW-1133">Transmembrane helix</keyword>
<organism evidence="2 3">
    <name type="scientific">Candidatus Danuiimicrobium aquiferis</name>
    <dbReference type="NCBI Taxonomy" id="1801832"/>
    <lineage>
        <taxon>Bacteria</taxon>
        <taxon>Pseudomonadati</taxon>
        <taxon>Candidatus Omnitrophota</taxon>
        <taxon>Candidatus Danuiimicrobium</taxon>
    </lineage>
</organism>
<dbReference type="AlphaFoldDB" id="A0A1G1L360"/>
<feature type="transmembrane region" description="Helical" evidence="1">
    <location>
        <begin position="21"/>
        <end position="39"/>
    </location>
</feature>
<evidence type="ECO:0000256" key="1">
    <source>
        <dbReference type="SAM" id="Phobius"/>
    </source>
</evidence>